<reference evidence="2" key="2">
    <citation type="submission" date="2019-07" db="EMBL/GenBank/DDBJ databases">
        <authorList>
            <person name="Seetharam A."/>
            <person name="Woodhouse M."/>
            <person name="Cannon E."/>
        </authorList>
    </citation>
    <scope>NUCLEOTIDE SEQUENCE [LARGE SCALE GENOMIC DNA]</scope>
    <source>
        <strain evidence="2">cv. B73</strain>
    </source>
</reference>
<organism evidence="2 3">
    <name type="scientific">Zea mays</name>
    <name type="common">Maize</name>
    <dbReference type="NCBI Taxonomy" id="4577"/>
    <lineage>
        <taxon>Eukaryota</taxon>
        <taxon>Viridiplantae</taxon>
        <taxon>Streptophyta</taxon>
        <taxon>Embryophyta</taxon>
        <taxon>Tracheophyta</taxon>
        <taxon>Spermatophyta</taxon>
        <taxon>Magnoliopsida</taxon>
        <taxon>Liliopsida</taxon>
        <taxon>Poales</taxon>
        <taxon>Poaceae</taxon>
        <taxon>PACMAD clade</taxon>
        <taxon>Panicoideae</taxon>
        <taxon>Andropogonodae</taxon>
        <taxon>Andropogoneae</taxon>
        <taxon>Tripsacinae</taxon>
        <taxon>Zea</taxon>
    </lineage>
</organism>
<sequence length="300" mass="31355">MLGLRKNSEHRGRITACCSLRNTPLGHFVEHVARAQRWQRGSRGRGRGCRNSGAAPWRSCAARGVGHMARRSWVQGRIGHGKSSLGKGDAAVGIPGRRGQGAGRPGRRTRARRGLAAMAAGGQGESRGTGVLPGSSAMAALPGVGQGNCIPAGSGRHSWELDCSSFTGAMDPGSCCSPAARGGRSGHGGKEPCSLLLAWGIQGRRWRLLLRDGEAELGDAACARKKRQGQGPPRPGWPRGGAGLGAMGGREPSSLRAGCVRGRRRQGEERVAARENAGVGVKICQVSTPIYRSSPRVRVS</sequence>
<reference evidence="2" key="3">
    <citation type="submission" date="2021-05" db="UniProtKB">
        <authorList>
            <consortium name="EnsemblPlants"/>
        </authorList>
    </citation>
    <scope>IDENTIFICATION</scope>
    <source>
        <strain evidence="2">cv. B73</strain>
    </source>
</reference>
<evidence type="ECO:0000313" key="3">
    <source>
        <dbReference type="Proteomes" id="UP000007305"/>
    </source>
</evidence>
<dbReference type="InParanoid" id="A0A804PLW8"/>
<dbReference type="AlphaFoldDB" id="A0A804PLW8"/>
<name>A0A804PLW8_MAIZE</name>
<evidence type="ECO:0000256" key="1">
    <source>
        <dbReference type="SAM" id="MobiDB-lite"/>
    </source>
</evidence>
<feature type="compositionally biased region" description="Gly residues" evidence="1">
    <location>
        <begin position="238"/>
        <end position="248"/>
    </location>
</feature>
<keyword evidence="3" id="KW-1185">Reference proteome</keyword>
<dbReference type="Proteomes" id="UP000007305">
    <property type="component" value="Chromosome 5"/>
</dbReference>
<protein>
    <submittedName>
        <fullName evidence="2">Uncharacterized protein</fullName>
    </submittedName>
</protein>
<feature type="region of interest" description="Disordered" evidence="1">
    <location>
        <begin position="77"/>
        <end position="108"/>
    </location>
</feature>
<dbReference type="Gramene" id="Zm00001eb249310_T001">
    <property type="protein sequence ID" value="Zm00001eb249310_P001"/>
    <property type="gene ID" value="Zm00001eb249310"/>
</dbReference>
<proteinExistence type="predicted"/>
<dbReference type="EnsemblPlants" id="Zm00001eb249310_T001">
    <property type="protein sequence ID" value="Zm00001eb249310_P001"/>
    <property type="gene ID" value="Zm00001eb249310"/>
</dbReference>
<accession>A0A804PLW8</accession>
<feature type="region of interest" description="Disordered" evidence="1">
    <location>
        <begin position="223"/>
        <end position="272"/>
    </location>
</feature>
<evidence type="ECO:0000313" key="2">
    <source>
        <dbReference type="EnsemblPlants" id="Zm00001eb249310_P001"/>
    </source>
</evidence>
<reference evidence="3" key="1">
    <citation type="journal article" date="2009" name="Science">
        <title>The B73 maize genome: complexity, diversity, and dynamics.</title>
        <authorList>
            <person name="Schnable P.S."/>
            <person name="Ware D."/>
            <person name="Fulton R.S."/>
            <person name="Stein J.C."/>
            <person name="Wei F."/>
            <person name="Pasternak S."/>
            <person name="Liang C."/>
            <person name="Zhang J."/>
            <person name="Fulton L."/>
            <person name="Graves T.A."/>
            <person name="Minx P."/>
            <person name="Reily A.D."/>
            <person name="Courtney L."/>
            <person name="Kruchowski S.S."/>
            <person name="Tomlinson C."/>
            <person name="Strong C."/>
            <person name="Delehaunty K."/>
            <person name="Fronick C."/>
            <person name="Courtney B."/>
            <person name="Rock S.M."/>
            <person name="Belter E."/>
            <person name="Du F."/>
            <person name="Kim K."/>
            <person name="Abbott R.M."/>
            <person name="Cotton M."/>
            <person name="Levy A."/>
            <person name="Marchetto P."/>
            <person name="Ochoa K."/>
            <person name="Jackson S.M."/>
            <person name="Gillam B."/>
            <person name="Chen W."/>
            <person name="Yan L."/>
            <person name="Higginbotham J."/>
            <person name="Cardenas M."/>
            <person name="Waligorski J."/>
            <person name="Applebaum E."/>
            <person name="Phelps L."/>
            <person name="Falcone J."/>
            <person name="Kanchi K."/>
            <person name="Thane T."/>
            <person name="Scimone A."/>
            <person name="Thane N."/>
            <person name="Henke J."/>
            <person name="Wang T."/>
            <person name="Ruppert J."/>
            <person name="Shah N."/>
            <person name="Rotter K."/>
            <person name="Hodges J."/>
            <person name="Ingenthron E."/>
            <person name="Cordes M."/>
            <person name="Kohlberg S."/>
            <person name="Sgro J."/>
            <person name="Delgado B."/>
            <person name="Mead K."/>
            <person name="Chinwalla A."/>
            <person name="Leonard S."/>
            <person name="Crouse K."/>
            <person name="Collura K."/>
            <person name="Kudrna D."/>
            <person name="Currie J."/>
            <person name="He R."/>
            <person name="Angelova A."/>
            <person name="Rajasekar S."/>
            <person name="Mueller T."/>
            <person name="Lomeli R."/>
            <person name="Scara G."/>
            <person name="Ko A."/>
            <person name="Delaney K."/>
            <person name="Wissotski M."/>
            <person name="Lopez G."/>
            <person name="Campos D."/>
            <person name="Braidotti M."/>
            <person name="Ashley E."/>
            <person name="Golser W."/>
            <person name="Kim H."/>
            <person name="Lee S."/>
            <person name="Lin J."/>
            <person name="Dujmic Z."/>
            <person name="Kim W."/>
            <person name="Talag J."/>
            <person name="Zuccolo A."/>
            <person name="Fan C."/>
            <person name="Sebastian A."/>
            <person name="Kramer M."/>
            <person name="Spiegel L."/>
            <person name="Nascimento L."/>
            <person name="Zutavern T."/>
            <person name="Miller B."/>
            <person name="Ambroise C."/>
            <person name="Muller S."/>
            <person name="Spooner W."/>
            <person name="Narechania A."/>
            <person name="Ren L."/>
            <person name="Wei S."/>
            <person name="Kumari S."/>
            <person name="Faga B."/>
            <person name="Levy M.J."/>
            <person name="McMahan L."/>
            <person name="Van Buren P."/>
            <person name="Vaughn M.W."/>
            <person name="Ying K."/>
            <person name="Yeh C.-T."/>
            <person name="Emrich S.J."/>
            <person name="Jia Y."/>
            <person name="Kalyanaraman A."/>
            <person name="Hsia A.-P."/>
            <person name="Barbazuk W.B."/>
            <person name="Baucom R.S."/>
            <person name="Brutnell T.P."/>
            <person name="Carpita N.C."/>
            <person name="Chaparro C."/>
            <person name="Chia J.-M."/>
            <person name="Deragon J.-M."/>
            <person name="Estill J.C."/>
            <person name="Fu Y."/>
            <person name="Jeddeloh J.A."/>
            <person name="Han Y."/>
            <person name="Lee H."/>
            <person name="Li P."/>
            <person name="Lisch D.R."/>
            <person name="Liu S."/>
            <person name="Liu Z."/>
            <person name="Nagel D.H."/>
            <person name="McCann M.C."/>
            <person name="SanMiguel P."/>
            <person name="Myers A.M."/>
            <person name="Nettleton D."/>
            <person name="Nguyen J."/>
            <person name="Penning B.W."/>
            <person name="Ponnala L."/>
            <person name="Schneider K.L."/>
            <person name="Schwartz D.C."/>
            <person name="Sharma A."/>
            <person name="Soderlund C."/>
            <person name="Springer N.M."/>
            <person name="Sun Q."/>
            <person name="Wang H."/>
            <person name="Waterman M."/>
            <person name="Westerman R."/>
            <person name="Wolfgruber T.K."/>
            <person name="Yang L."/>
            <person name="Yu Y."/>
            <person name="Zhang L."/>
            <person name="Zhou S."/>
            <person name="Zhu Q."/>
            <person name="Bennetzen J.L."/>
            <person name="Dawe R.K."/>
            <person name="Jiang J."/>
            <person name="Jiang N."/>
            <person name="Presting G.G."/>
            <person name="Wessler S.R."/>
            <person name="Aluru S."/>
            <person name="Martienssen R.A."/>
            <person name="Clifton S.W."/>
            <person name="McCombie W.R."/>
            <person name="Wing R.A."/>
            <person name="Wilson R.K."/>
        </authorList>
    </citation>
    <scope>NUCLEOTIDE SEQUENCE [LARGE SCALE GENOMIC DNA]</scope>
    <source>
        <strain evidence="3">cv. B73</strain>
    </source>
</reference>